<comment type="similarity">
    <text evidence="1 3">Belongs to the UDP-glycosyltransferase family.</text>
</comment>
<keyword evidence="2 3" id="KW-0808">Transferase</keyword>
<keyword evidence="3" id="KW-0328">Glycosyltransferase</keyword>
<proteinExistence type="inferred from homology"/>
<name>A0A8T2T0Q5_CERRI</name>
<dbReference type="OMA" id="FLERTHC"/>
<evidence type="ECO:0000256" key="3">
    <source>
        <dbReference type="RuleBase" id="RU003718"/>
    </source>
</evidence>
<reference evidence="5" key="1">
    <citation type="submission" date="2021-08" db="EMBL/GenBank/DDBJ databases">
        <title>WGS assembly of Ceratopteris richardii.</title>
        <authorList>
            <person name="Marchant D.B."/>
            <person name="Chen G."/>
            <person name="Jenkins J."/>
            <person name="Shu S."/>
            <person name="Leebens-Mack J."/>
            <person name="Grimwood J."/>
            <person name="Schmutz J."/>
            <person name="Soltis P."/>
            <person name="Soltis D."/>
            <person name="Chen Z.-H."/>
        </authorList>
    </citation>
    <scope>NUCLEOTIDE SEQUENCE</scope>
    <source>
        <strain evidence="5">Whitten #5841</strain>
        <tissue evidence="5">Leaf</tissue>
    </source>
</reference>
<evidence type="ECO:0000256" key="4">
    <source>
        <dbReference type="RuleBase" id="RU362057"/>
    </source>
</evidence>
<evidence type="ECO:0000313" key="6">
    <source>
        <dbReference type="Proteomes" id="UP000825935"/>
    </source>
</evidence>
<comment type="caution">
    <text evidence="5">The sequence shown here is derived from an EMBL/GenBank/DDBJ whole genome shotgun (WGS) entry which is preliminary data.</text>
</comment>
<dbReference type="Gene3D" id="3.40.50.2000">
    <property type="entry name" value="Glycogen Phosphorylase B"/>
    <property type="match status" value="2"/>
</dbReference>
<dbReference type="Pfam" id="PF00201">
    <property type="entry name" value="UDPGT"/>
    <property type="match status" value="1"/>
</dbReference>
<gene>
    <name evidence="5" type="ORF">KP509_16G059400</name>
</gene>
<dbReference type="OrthoDB" id="5835829at2759"/>
<dbReference type="EC" id="2.4.1.-" evidence="4"/>
<dbReference type="PANTHER" id="PTHR11926">
    <property type="entry name" value="GLUCOSYL/GLUCURONOSYL TRANSFERASES"/>
    <property type="match status" value="1"/>
</dbReference>
<dbReference type="GO" id="GO:0080044">
    <property type="term" value="F:quercetin 7-O-glucosyltransferase activity"/>
    <property type="evidence" value="ECO:0007669"/>
    <property type="project" value="TreeGrafter"/>
</dbReference>
<dbReference type="InterPro" id="IPR002213">
    <property type="entry name" value="UDP_glucos_trans"/>
</dbReference>
<evidence type="ECO:0000256" key="1">
    <source>
        <dbReference type="ARBA" id="ARBA00009995"/>
    </source>
</evidence>
<dbReference type="PROSITE" id="PS00375">
    <property type="entry name" value="UDPGT"/>
    <property type="match status" value="1"/>
</dbReference>
<dbReference type="EMBL" id="CM035421">
    <property type="protein sequence ID" value="KAH7388132.1"/>
    <property type="molecule type" value="Genomic_DNA"/>
</dbReference>
<dbReference type="SUPFAM" id="SSF53756">
    <property type="entry name" value="UDP-Glycosyltransferase/glycogen phosphorylase"/>
    <property type="match status" value="1"/>
</dbReference>
<evidence type="ECO:0000313" key="5">
    <source>
        <dbReference type="EMBL" id="KAH7388132.1"/>
    </source>
</evidence>
<dbReference type="CDD" id="cd03784">
    <property type="entry name" value="GT1_Gtf-like"/>
    <property type="match status" value="1"/>
</dbReference>
<dbReference type="GO" id="GO:0080043">
    <property type="term" value="F:quercetin 3-O-glucosyltransferase activity"/>
    <property type="evidence" value="ECO:0007669"/>
    <property type="project" value="TreeGrafter"/>
</dbReference>
<protein>
    <recommendedName>
        <fullName evidence="4">Glycosyltransferase</fullName>
        <ecNumber evidence="4">2.4.1.-</ecNumber>
    </recommendedName>
</protein>
<dbReference type="PANTHER" id="PTHR11926:SF774">
    <property type="entry name" value="UDP-GLYCOSYLTRANSFERASE 85A1-RELATED"/>
    <property type="match status" value="1"/>
</dbReference>
<dbReference type="InterPro" id="IPR035595">
    <property type="entry name" value="UDP_glycos_trans_CS"/>
</dbReference>
<dbReference type="Proteomes" id="UP000825935">
    <property type="component" value="Chromosome 16"/>
</dbReference>
<dbReference type="AlphaFoldDB" id="A0A8T2T0Q5"/>
<keyword evidence="6" id="KW-1185">Reference proteome</keyword>
<evidence type="ECO:0000256" key="2">
    <source>
        <dbReference type="ARBA" id="ARBA00022679"/>
    </source>
</evidence>
<sequence length="494" mass="54458">MSGPAFITCAGDSLEAAHVHVVLVPLPLQGHLNPFTSLAHYLSASGVDVSIVLAARADTLLSEARGSSSSIPPLSSPTGRPIRIEVVPDGISSQSNRPLDWSMLQQSIETMRQGVENLLEKLMREKYPPRCVVVDSLIPWGRDISLKFNLPWMMLWAGSALGFSIGYHAPELVRKGLIPAAGEEAMDKIVDFVPGLSPFRIRDVPRPILVDDDPQQNPAYQFFMSIFNSLKHADRILVDSIHELESSVVNALREKAGFNLYHVGPLFMMDFLLSAPYSPRASLLGEDDSCLSWLNQQEGCSVLYISFGSMATLEQHVLAELAHGLEASGVNFLWVIRPDFLQGKASIEELLPEGFLERTHCRARLTSWAPQLSVLGHSSVGAFLTHCGWNSVLESLSHGVPMLGFPQQAEQNTNLKSVVEDWRVGMPLLPPNVQKVERAHVQHAVDAIMRGDEGTKARTQAMHLKQVARRALSSSSKSNLEKLVRDLKYDDLKV</sequence>
<dbReference type="FunFam" id="3.40.50.2000:FF:000056">
    <property type="entry name" value="Glycosyltransferase"/>
    <property type="match status" value="1"/>
</dbReference>
<accession>A0A8T2T0Q5</accession>
<organism evidence="5 6">
    <name type="scientific">Ceratopteris richardii</name>
    <name type="common">Triangle waterfern</name>
    <dbReference type="NCBI Taxonomy" id="49495"/>
    <lineage>
        <taxon>Eukaryota</taxon>
        <taxon>Viridiplantae</taxon>
        <taxon>Streptophyta</taxon>
        <taxon>Embryophyta</taxon>
        <taxon>Tracheophyta</taxon>
        <taxon>Polypodiopsida</taxon>
        <taxon>Polypodiidae</taxon>
        <taxon>Polypodiales</taxon>
        <taxon>Pteridineae</taxon>
        <taxon>Pteridaceae</taxon>
        <taxon>Parkerioideae</taxon>
        <taxon>Ceratopteris</taxon>
    </lineage>
</organism>